<evidence type="ECO:0000256" key="2">
    <source>
        <dbReference type="ARBA" id="ARBA00022737"/>
    </source>
</evidence>
<dbReference type="GO" id="GO:0000373">
    <property type="term" value="P:Group II intron splicing"/>
    <property type="evidence" value="ECO:0007669"/>
    <property type="project" value="TreeGrafter"/>
</dbReference>
<keyword evidence="1" id="KW-0507">mRNA processing</keyword>
<dbReference type="GO" id="GO:0004519">
    <property type="term" value="F:endonuclease activity"/>
    <property type="evidence" value="ECO:0007669"/>
    <property type="project" value="InterPro"/>
</dbReference>
<dbReference type="AlphaFoldDB" id="A0A6P6VS75"/>
<gene>
    <name evidence="8" type="primary">LOC113726393</name>
</gene>
<dbReference type="RefSeq" id="XP_027105888.1">
    <property type="nucleotide sequence ID" value="XM_027250087.2"/>
</dbReference>
<feature type="domain" description="Homing endonuclease LAGLIDADG" evidence="6">
    <location>
        <begin position="584"/>
        <end position="748"/>
    </location>
</feature>
<evidence type="ECO:0000256" key="1">
    <source>
        <dbReference type="ARBA" id="ARBA00022664"/>
    </source>
</evidence>
<reference evidence="7" key="1">
    <citation type="journal article" date="2025" name="Foods">
        <title>Unveiling the Microbial Signatures of Arabica Coffee Cherries: Insights into Ripeness Specific Diversity, Functional Traits, and Implications for Quality and Safety.</title>
        <authorList>
            <consortium name="RefSeq"/>
            <person name="Tenea G.N."/>
            <person name="Cifuentes V."/>
            <person name="Reyes P."/>
            <person name="Cevallos-Vallejos M."/>
        </authorList>
    </citation>
    <scope>NUCLEOTIDE SEQUENCE [LARGE SCALE GENOMIC DNA]</scope>
</reference>
<dbReference type="GO" id="GO:0048564">
    <property type="term" value="P:photosystem I assembly"/>
    <property type="evidence" value="ECO:0007669"/>
    <property type="project" value="TreeGrafter"/>
</dbReference>
<dbReference type="Gene3D" id="3.10.28.10">
    <property type="entry name" value="Homing endonucleases"/>
    <property type="match status" value="2"/>
</dbReference>
<accession>A0A6P6VS75</accession>
<dbReference type="Pfam" id="PF01535">
    <property type="entry name" value="PPR"/>
    <property type="match status" value="4"/>
</dbReference>
<sequence>MLLLSSPFSSSAQTPLPNVRTCPTQSSKFPTSLALPCYLYLRPSLRLHFITFPPLYSVSATTSVQQLDRSPEKSLPDDDNLEILKNGETEGFDFDGPFESTELRRFDSPTVQVKELDELPEQWRRSKLAWLCKELPAHNHGTLIRLLNSQRKWMRQDDAAYVVVHCIRIRENETAFRVYKWMMQQHWFRFDFGLATKLADYMGKERKYLKCREIFDHILNQGRVPSESTYHILTVAYLSSSAEGCLEEACNIFTGMVQLGGYKPRLNLHNSLFRALASKPGGSCRHLLAQAEFIFHDLTTSGLEMHKDIYGSLIWLHSYQDAIDMERIASLRAEMQSKGFEESREVLVSVLRACSNEGDLEEAEKTWNKLLSFNKDPPPQAFVYLMEVYAKVGEPMKSLGVFRSMQELLGSASIMAYHKIVEVLSKARNTELVESLMVEFINSGLKPLRPSFIHLMVMYSNLGLHDKLESAFIQCLEKCQPNRTMYNIYLDSLVQVGSLERAEEIFSQMYGNATVGVNARSCNTMLKGYLSCGDYVKIEKMFDLMYRNNYEIEPALKKKLDYTLSLSREVVRTPPKLKLNDVQREILVGMLLGGLRMASGQDNRKFAITFEFNEQSGIHSVLKRHIHDEYHEWLDCGNPVDGVDGTPFHFTTISHSCFTFYAEQFWPNSQPAIPKLIHRWLSPRVLAYWYMYGGHRTPGGDILLKLKGSQESIARVLKALKTRSLENRVKRKGRVFLIGFQGSNASRFWNLVEPFILDDWKDVLQVGSVNPSETAENQNINFESGSDYDENASDYGEDDNL</sequence>
<dbReference type="InterPro" id="IPR002885">
    <property type="entry name" value="PPR_rpt"/>
</dbReference>
<dbReference type="InterPro" id="IPR052500">
    <property type="entry name" value="Chloro/Mito_RNA_Process"/>
</dbReference>
<feature type="compositionally biased region" description="Polar residues" evidence="5">
    <location>
        <begin position="772"/>
        <end position="784"/>
    </location>
</feature>
<name>A0A6P6VS75_COFAR</name>
<dbReference type="InterPro" id="IPR011990">
    <property type="entry name" value="TPR-like_helical_dom_sf"/>
</dbReference>
<feature type="compositionally biased region" description="Acidic residues" evidence="5">
    <location>
        <begin position="786"/>
        <end position="801"/>
    </location>
</feature>
<dbReference type="PANTHER" id="PTHR47539">
    <property type="entry name" value="PENTATRICOPEPTIDE REPEAT-CONTAINING PROTEIN OTP51, CHLOROPLASTIC"/>
    <property type="match status" value="1"/>
</dbReference>
<keyword evidence="7" id="KW-1185">Reference proteome</keyword>
<feature type="region of interest" description="Disordered" evidence="5">
    <location>
        <begin position="772"/>
        <end position="801"/>
    </location>
</feature>
<dbReference type="Pfam" id="PF03161">
    <property type="entry name" value="LAGLIDADG_2"/>
    <property type="match status" value="1"/>
</dbReference>
<evidence type="ECO:0000256" key="5">
    <source>
        <dbReference type="SAM" id="MobiDB-lite"/>
    </source>
</evidence>
<dbReference type="InterPro" id="IPR004860">
    <property type="entry name" value="LAGLIDADG_dom"/>
</dbReference>
<keyword evidence="2" id="KW-0677">Repeat</keyword>
<dbReference type="SUPFAM" id="SSF55608">
    <property type="entry name" value="Homing endonucleases"/>
    <property type="match status" value="1"/>
</dbReference>
<evidence type="ECO:0000313" key="7">
    <source>
        <dbReference type="Proteomes" id="UP001652660"/>
    </source>
</evidence>
<dbReference type="PROSITE" id="PS51375">
    <property type="entry name" value="PPR"/>
    <property type="match status" value="1"/>
</dbReference>
<dbReference type="Proteomes" id="UP001652660">
    <property type="component" value="Chromosome 2c"/>
</dbReference>
<dbReference type="FunFam" id="3.10.28.10:FF:000005">
    <property type="entry name" value="Pentatricopeptide repeat-containing protein At2g15820, chloroplastic"/>
    <property type="match status" value="1"/>
</dbReference>
<reference evidence="8" key="2">
    <citation type="submission" date="2025-08" db="UniProtKB">
        <authorList>
            <consortium name="RefSeq"/>
        </authorList>
    </citation>
    <scope>IDENTIFICATION</scope>
    <source>
        <tissue evidence="8">Leaves</tissue>
    </source>
</reference>
<evidence type="ECO:0000256" key="4">
    <source>
        <dbReference type="PROSITE-ProRule" id="PRU00708"/>
    </source>
</evidence>
<dbReference type="OrthoDB" id="2020589at2759"/>
<dbReference type="PANTHER" id="PTHR47539:SF1">
    <property type="entry name" value="PENTATRICOPEPTIDE REPEAT-CONTAINING PROTEIN OTP51, CHLOROPLASTIC"/>
    <property type="match status" value="1"/>
</dbReference>
<evidence type="ECO:0000313" key="8">
    <source>
        <dbReference type="RefSeq" id="XP_027105888.1"/>
    </source>
</evidence>
<dbReference type="SUPFAM" id="SSF48452">
    <property type="entry name" value="TPR-like"/>
    <property type="match status" value="1"/>
</dbReference>
<feature type="region of interest" description="Disordered" evidence="5">
    <location>
        <begin position="1"/>
        <end position="25"/>
    </location>
</feature>
<dbReference type="GO" id="GO:0045292">
    <property type="term" value="P:mRNA cis splicing, via spliceosome"/>
    <property type="evidence" value="ECO:0007669"/>
    <property type="project" value="TreeGrafter"/>
</dbReference>
<evidence type="ECO:0000259" key="6">
    <source>
        <dbReference type="Pfam" id="PF03161"/>
    </source>
</evidence>
<organism evidence="7 8">
    <name type="scientific">Coffea arabica</name>
    <name type="common">Arabian coffee</name>
    <dbReference type="NCBI Taxonomy" id="13443"/>
    <lineage>
        <taxon>Eukaryota</taxon>
        <taxon>Viridiplantae</taxon>
        <taxon>Streptophyta</taxon>
        <taxon>Embryophyta</taxon>
        <taxon>Tracheophyta</taxon>
        <taxon>Spermatophyta</taxon>
        <taxon>Magnoliopsida</taxon>
        <taxon>eudicotyledons</taxon>
        <taxon>Gunneridae</taxon>
        <taxon>Pentapetalae</taxon>
        <taxon>asterids</taxon>
        <taxon>lamiids</taxon>
        <taxon>Gentianales</taxon>
        <taxon>Rubiaceae</taxon>
        <taxon>Ixoroideae</taxon>
        <taxon>Gardenieae complex</taxon>
        <taxon>Bertiereae - Coffeeae clade</taxon>
        <taxon>Coffeeae</taxon>
        <taxon>Coffea</taxon>
    </lineage>
</organism>
<evidence type="ECO:0000256" key="3">
    <source>
        <dbReference type="ARBA" id="ARBA00023187"/>
    </source>
</evidence>
<dbReference type="InterPro" id="IPR027434">
    <property type="entry name" value="Homing_endonucl"/>
</dbReference>
<dbReference type="NCBIfam" id="TIGR00756">
    <property type="entry name" value="PPR"/>
    <property type="match status" value="1"/>
</dbReference>
<protein>
    <submittedName>
        <fullName evidence="8">Pentatricopeptide repeat-containing protein At2g15820, chloroplastic-like</fullName>
    </submittedName>
</protein>
<keyword evidence="3" id="KW-0508">mRNA splicing</keyword>
<dbReference type="GeneID" id="113726393"/>
<proteinExistence type="predicted"/>
<dbReference type="Gene3D" id="1.25.40.10">
    <property type="entry name" value="Tetratricopeptide repeat domain"/>
    <property type="match status" value="3"/>
</dbReference>
<feature type="repeat" description="PPR" evidence="4">
    <location>
        <begin position="518"/>
        <end position="552"/>
    </location>
</feature>